<evidence type="ECO:0000313" key="2">
    <source>
        <dbReference type="EMBL" id="KAA9087344.1"/>
    </source>
</evidence>
<name>A0A5J5IVM6_9MICO</name>
<reference evidence="3" key="1">
    <citation type="submission" date="2019-09" db="EMBL/GenBank/DDBJ databases">
        <title>Mumia zhuanghuii sp. nov. isolated from the intestinal contents of plateau pika (Ochotona curzoniae) in the Qinghai-Tibet plateau of China.</title>
        <authorList>
            <person name="Tian Z."/>
        </authorList>
    </citation>
    <scope>NUCLEOTIDE SEQUENCE [LARGE SCALE GENOMIC DNA]</scope>
    <source>
        <strain evidence="3">DSM 25564</strain>
    </source>
</reference>
<accession>A0A5J5IVM6</accession>
<proteinExistence type="predicted"/>
<dbReference type="Proteomes" id="UP000327039">
    <property type="component" value="Unassembled WGS sequence"/>
</dbReference>
<evidence type="ECO:0000256" key="1">
    <source>
        <dbReference type="SAM" id="MobiDB-lite"/>
    </source>
</evidence>
<organism evidence="2 3">
    <name type="scientific">Microbacterium radiodurans</name>
    <dbReference type="NCBI Taxonomy" id="661398"/>
    <lineage>
        <taxon>Bacteria</taxon>
        <taxon>Bacillati</taxon>
        <taxon>Actinomycetota</taxon>
        <taxon>Actinomycetes</taxon>
        <taxon>Micrococcales</taxon>
        <taxon>Microbacteriaceae</taxon>
        <taxon>Microbacterium</taxon>
    </lineage>
</organism>
<comment type="caution">
    <text evidence="2">The sequence shown here is derived from an EMBL/GenBank/DDBJ whole genome shotgun (WGS) entry which is preliminary data.</text>
</comment>
<dbReference type="OrthoDB" id="4978984at2"/>
<dbReference type="AlphaFoldDB" id="A0A5J5IVM6"/>
<keyword evidence="3" id="KW-1185">Reference proteome</keyword>
<sequence>MWSETEADPLACPGAGSAERAAPPLPDGFPFGRALCPECTGFVALERSRLAPHDAYRAGDPVEDARRAEWFNSVGWN</sequence>
<gene>
    <name evidence="2" type="ORF">F6B42_06435</name>
</gene>
<evidence type="ECO:0000313" key="3">
    <source>
        <dbReference type="Proteomes" id="UP000327039"/>
    </source>
</evidence>
<dbReference type="EMBL" id="VYRZ01000002">
    <property type="protein sequence ID" value="KAA9087344.1"/>
    <property type="molecule type" value="Genomic_DNA"/>
</dbReference>
<feature type="region of interest" description="Disordered" evidence="1">
    <location>
        <begin position="1"/>
        <end position="24"/>
    </location>
</feature>
<protein>
    <submittedName>
        <fullName evidence="2">Uncharacterized protein</fullName>
    </submittedName>
</protein>